<organism evidence="2 3">
    <name type="scientific">Pseudorhizobium flavum</name>
    <dbReference type="NCBI Taxonomy" id="1335061"/>
    <lineage>
        <taxon>Bacteria</taxon>
        <taxon>Pseudomonadati</taxon>
        <taxon>Pseudomonadota</taxon>
        <taxon>Alphaproteobacteria</taxon>
        <taxon>Hyphomicrobiales</taxon>
        <taxon>Rhizobiaceae</taxon>
        <taxon>Rhizobium/Agrobacterium group</taxon>
        <taxon>Pseudorhizobium</taxon>
    </lineage>
</organism>
<evidence type="ECO:0000313" key="2">
    <source>
        <dbReference type="EMBL" id="MBB6181231.1"/>
    </source>
</evidence>
<dbReference type="Proteomes" id="UP000535501">
    <property type="component" value="Unassembled WGS sequence"/>
</dbReference>
<dbReference type="InterPro" id="IPR020856">
    <property type="entry name" value="Circadian_clock_protein_KaiA_C"/>
</dbReference>
<feature type="domain" description="KaiA C-terminal" evidence="1">
    <location>
        <begin position="1"/>
        <end position="21"/>
    </location>
</feature>
<gene>
    <name evidence="2" type="ORF">HNQ75_003216</name>
</gene>
<evidence type="ECO:0000259" key="1">
    <source>
        <dbReference type="PROSITE" id="PS51431"/>
    </source>
</evidence>
<sequence length="104" mass="11308">MLTSVDVFAHGAEIRWRSLPPAPEAIRIDFTGGPLPITAANLAAAIGQRHVRQAIASLIAIASGEPDDDWHLHYTTVSHVVARQARVYPLNRPDLRRPEEGGPS</sequence>
<reference evidence="2 3" key="1">
    <citation type="submission" date="2020-08" db="EMBL/GenBank/DDBJ databases">
        <title>Genomic Encyclopedia of Type Strains, Phase IV (KMG-IV): sequencing the most valuable type-strain genomes for metagenomic binning, comparative biology and taxonomic classification.</title>
        <authorList>
            <person name="Goeker M."/>
        </authorList>
    </citation>
    <scope>NUCLEOTIDE SEQUENCE [LARGE SCALE GENOMIC DNA]</scope>
    <source>
        <strain evidence="2 3">DSM 102134</strain>
    </source>
</reference>
<dbReference type="GO" id="GO:0007623">
    <property type="term" value="P:circadian rhythm"/>
    <property type="evidence" value="ECO:0007669"/>
    <property type="project" value="InterPro"/>
</dbReference>
<comment type="caution">
    <text evidence="2">The sequence shown here is derived from an EMBL/GenBank/DDBJ whole genome shotgun (WGS) entry which is preliminary data.</text>
</comment>
<dbReference type="PROSITE" id="PS51431">
    <property type="entry name" value="KAIA_C"/>
    <property type="match status" value="1"/>
</dbReference>
<accession>A0A7W9Z138</accession>
<protein>
    <recommendedName>
        <fullName evidence="1">KaiA C-terminal domain-containing protein</fullName>
    </recommendedName>
</protein>
<name>A0A7W9Z138_9HYPH</name>
<dbReference type="EMBL" id="JACHEJ010000008">
    <property type="protein sequence ID" value="MBB6181231.1"/>
    <property type="molecule type" value="Genomic_DNA"/>
</dbReference>
<proteinExistence type="predicted"/>
<keyword evidence="3" id="KW-1185">Reference proteome</keyword>
<evidence type="ECO:0000313" key="3">
    <source>
        <dbReference type="Proteomes" id="UP000535501"/>
    </source>
</evidence>
<dbReference type="AlphaFoldDB" id="A0A7W9Z138"/>